<sequence>MALAIPDSVEPIGRAGLHVSRLAYGGVPLGNYPTKLSEAEAAAAISCAYDLGIRYFDVAPLYGHGLAEHRLGAALRGVSRDSFVLSTKVGRLLVPEPSAALKADPMAGIFEDPLPFSLTNDYSYDGIMRSVEDSLQRMGLASIDILHIHNIDPNNHAPDVLEALFSQCMADGYRALEQLRSEGTIKAIGVGNNSLAMCERFARAGDFDCFMMAGHFNLLDQGAIESFLPYCKSRGIRILLGSPFASGLLVAKEPERAFYMYKKPNEEILGRVHSIRRICADHGVSIAAAALQFPLLHPVVACIVPGMRTAQEVSECVKAFTQNVPGGLFADLQSAGLIEGGLTVQ</sequence>
<dbReference type="Proteomes" id="UP001222118">
    <property type="component" value="Chromosome"/>
</dbReference>
<keyword evidence="3" id="KW-1185">Reference proteome</keyword>
<dbReference type="InterPro" id="IPR036812">
    <property type="entry name" value="NAD(P)_OxRdtase_dom_sf"/>
</dbReference>
<reference evidence="2 3" key="1">
    <citation type="submission" date="2023-02" db="EMBL/GenBank/DDBJ databases">
        <title>Devosia chondri sp. nov., isolated from the phycosphere of marine algae.</title>
        <authorList>
            <person name="Kim J.M."/>
            <person name="Lee J.K."/>
            <person name="Choi B.J."/>
            <person name="Bayburt H."/>
            <person name="Jeon C.O."/>
        </authorList>
    </citation>
    <scope>NUCLEOTIDE SEQUENCE [LARGE SCALE GENOMIC DNA]</scope>
    <source>
        <strain evidence="2 3">G2-5</strain>
    </source>
</reference>
<proteinExistence type="predicted"/>
<protein>
    <submittedName>
        <fullName evidence="2">Aldo/keto reductase</fullName>
    </submittedName>
</protein>
<feature type="domain" description="NADP-dependent oxidoreductase" evidence="1">
    <location>
        <begin position="21"/>
        <end position="322"/>
    </location>
</feature>
<dbReference type="InterPro" id="IPR020471">
    <property type="entry name" value="AKR"/>
</dbReference>
<dbReference type="PANTHER" id="PTHR42686">
    <property type="entry name" value="GH17980P-RELATED"/>
    <property type="match status" value="1"/>
</dbReference>
<evidence type="ECO:0000259" key="1">
    <source>
        <dbReference type="Pfam" id="PF00248"/>
    </source>
</evidence>
<dbReference type="PANTHER" id="PTHR42686:SF1">
    <property type="entry name" value="GH17980P-RELATED"/>
    <property type="match status" value="1"/>
</dbReference>
<dbReference type="EMBL" id="CP118247">
    <property type="protein sequence ID" value="WDR05227.1"/>
    <property type="molecule type" value="Genomic_DNA"/>
</dbReference>
<organism evidence="2 3">
    <name type="scientific">Devosia rhodophyticola</name>
    <dbReference type="NCBI Taxonomy" id="3026423"/>
    <lineage>
        <taxon>Bacteria</taxon>
        <taxon>Pseudomonadati</taxon>
        <taxon>Pseudomonadota</taxon>
        <taxon>Alphaproteobacteria</taxon>
        <taxon>Hyphomicrobiales</taxon>
        <taxon>Devosiaceae</taxon>
        <taxon>Devosia</taxon>
    </lineage>
</organism>
<evidence type="ECO:0000313" key="2">
    <source>
        <dbReference type="EMBL" id="WDR05227.1"/>
    </source>
</evidence>
<dbReference type="SUPFAM" id="SSF51430">
    <property type="entry name" value="NAD(P)-linked oxidoreductase"/>
    <property type="match status" value="1"/>
</dbReference>
<dbReference type="Pfam" id="PF00248">
    <property type="entry name" value="Aldo_ket_red"/>
    <property type="match status" value="1"/>
</dbReference>
<dbReference type="RefSeq" id="WP_282210746.1">
    <property type="nucleotide sequence ID" value="NZ_CP118247.1"/>
</dbReference>
<dbReference type="Gene3D" id="3.20.20.100">
    <property type="entry name" value="NADP-dependent oxidoreductase domain"/>
    <property type="match status" value="1"/>
</dbReference>
<gene>
    <name evidence="2" type="ORF">PSQ90_13130</name>
</gene>
<name>A0ABY7YVL2_9HYPH</name>
<accession>A0ABY7YVL2</accession>
<evidence type="ECO:0000313" key="3">
    <source>
        <dbReference type="Proteomes" id="UP001222118"/>
    </source>
</evidence>
<dbReference type="InterPro" id="IPR023210">
    <property type="entry name" value="NADP_OxRdtase_dom"/>
</dbReference>